<feature type="region of interest" description="Disordered" evidence="12">
    <location>
        <begin position="313"/>
        <end position="333"/>
    </location>
</feature>
<dbReference type="InterPro" id="IPR039426">
    <property type="entry name" value="TonB-dep_rcpt-like"/>
</dbReference>
<gene>
    <name evidence="14" type="ORF">AWE51_15895</name>
</gene>
<comment type="similarity">
    <text evidence="10 11">Belongs to the TonB-dependent receptor family.</text>
</comment>
<accession>A0A163CXR0</accession>
<evidence type="ECO:0000256" key="2">
    <source>
        <dbReference type="ARBA" id="ARBA00022448"/>
    </source>
</evidence>
<keyword evidence="15" id="KW-1185">Reference proteome</keyword>
<evidence type="ECO:0000256" key="8">
    <source>
        <dbReference type="ARBA" id="ARBA00023136"/>
    </source>
</evidence>
<dbReference type="GO" id="GO:0009279">
    <property type="term" value="C:cell outer membrane"/>
    <property type="evidence" value="ECO:0007669"/>
    <property type="project" value="UniProtKB-SubCell"/>
</dbReference>
<keyword evidence="4" id="KW-0406">Ion transport</keyword>
<dbReference type="Proteomes" id="UP000076715">
    <property type="component" value="Unassembled WGS sequence"/>
</dbReference>
<sequence>MKKLRNSRADNAKWKFKLDLKMKLSLLFILISIIALQANTSYSQKAKMTLNLDDTSVSRVIDEIEANSEFKFIFKTNAVDLNRKVSINVKNANIKNVLSILFDNTNTLYEIDNRKILLRKVTTTENSGDRSEINNDEDQQIEVSGIVSDDKGQPLPGANILEKDTDNGVQTDFDGNFSITLKGDTPTLVISFLGFTTQEVVVNDQTTLNIVLKEDAAGLDEIVLVGYGSSRKRDVTGAVSTIKSEVFNRGQISSPEQLIQGKTAGVQISTDGGEPGGNVNVRIRGTSSVRSGNGPLYVLNGVPLSGSPIAPSGANVGGNDAGNGNTTPKNPLSFLNPNDITSIDILKDASATAIYGSRGANGVILITTKNGKSGKSSLVYNTSVAVSTITNRLPLLSAQEFVAEGGTDLGGNTDWQDVVYRSAYSNNHHFSYGGGNEDGSSVYALSFGVQDQEGIVRGSGTKVYSGTINTTYKLFDDRLKINAFVAGTNILDDNPQISNDAGVPGDLLGAANRANPTQPIFNPDGSFNQPGVSELNPAAILAFSSDKTDTFRLLGNISANYRFNDNFSYKFNFAIDRSSSERKSAISSNLIAAISSRGGIVTVADVFQSNLLAEHTLNYTKEISEKSRLNALVGYSFQDFALRTSVFTVENFQTTDINVMLNNLESATTAIGRAGEAGSFASKDELQSFFGRLTYSFDDKYIFTGTLRADGSSKFGENNRYGYFPSVAFAWRISDEDFIPDSIDDLKLRVGYGITGNQEFPGGAALTIQRYDSNNNLSAPRFSNPNLKWETTTQLNAGIDFAFMNSRVRGSFDVYKKTTTDLLLQLDSAVPAPAPFFFDNLDAEVVNQGFEMGVEVSIIDTEKTNWTSSFNVGFNKNEVTKIDRTIQTGAISGPGLTGAFAQVITQGQPLYAYFIPEFGGFDENGFSIESEAKLIGKSPLPDYTFGFSNDITYKNFDMNVFFSGSVGAYIYNNNANAQFYRSALVGGHNVTQDVIGTNEADTNGNGVSTRFLEDGSFIRLQNLSIGYTFNTDKIKFVQSLRISATGQNLFTITGYSGQDPEVNVDKNINGVPSFGIDYSAYPRARNLVVGLSVSF</sequence>
<evidence type="ECO:0000313" key="14">
    <source>
        <dbReference type="EMBL" id="KZS42849.1"/>
    </source>
</evidence>
<keyword evidence="4" id="KW-0410">Iron transport</keyword>
<dbReference type="SUPFAM" id="SSF56935">
    <property type="entry name" value="Porins"/>
    <property type="match status" value="1"/>
</dbReference>
<evidence type="ECO:0000256" key="12">
    <source>
        <dbReference type="SAM" id="MobiDB-lite"/>
    </source>
</evidence>
<dbReference type="Pfam" id="PF07715">
    <property type="entry name" value="Plug"/>
    <property type="match status" value="1"/>
</dbReference>
<keyword evidence="8 10" id="KW-0472">Membrane</keyword>
<dbReference type="Pfam" id="PF13715">
    <property type="entry name" value="CarbopepD_reg_2"/>
    <property type="match status" value="1"/>
</dbReference>
<evidence type="ECO:0000256" key="6">
    <source>
        <dbReference type="ARBA" id="ARBA00023004"/>
    </source>
</evidence>
<dbReference type="Pfam" id="PF07660">
    <property type="entry name" value="STN"/>
    <property type="match status" value="1"/>
</dbReference>
<dbReference type="GO" id="GO:0006826">
    <property type="term" value="P:iron ion transport"/>
    <property type="evidence" value="ECO:0007669"/>
    <property type="project" value="UniProtKB-KW"/>
</dbReference>
<dbReference type="Gene3D" id="2.40.170.20">
    <property type="entry name" value="TonB-dependent receptor, beta-barrel domain"/>
    <property type="match status" value="1"/>
</dbReference>
<evidence type="ECO:0000256" key="10">
    <source>
        <dbReference type="PROSITE-ProRule" id="PRU01360"/>
    </source>
</evidence>
<dbReference type="RefSeq" id="WP_066308008.1">
    <property type="nucleotide sequence ID" value="NZ_CANLSS010000010.1"/>
</dbReference>
<evidence type="ECO:0000259" key="13">
    <source>
        <dbReference type="SMART" id="SM00965"/>
    </source>
</evidence>
<keyword evidence="7 11" id="KW-0798">TonB box</keyword>
<dbReference type="InterPro" id="IPR000531">
    <property type="entry name" value="Beta-barrel_TonB"/>
</dbReference>
<evidence type="ECO:0000256" key="11">
    <source>
        <dbReference type="RuleBase" id="RU003357"/>
    </source>
</evidence>
<dbReference type="InterPro" id="IPR023997">
    <property type="entry name" value="TonB-dep_OMP_SusC/RagA_CS"/>
</dbReference>
<dbReference type="InterPro" id="IPR011662">
    <property type="entry name" value="Secretin/TonB_short_N"/>
</dbReference>
<comment type="subcellular location">
    <subcellularLocation>
        <location evidence="1 10">Cell outer membrane</location>
        <topology evidence="1 10">Multi-pass membrane protein</topology>
    </subcellularLocation>
</comment>
<evidence type="ECO:0000256" key="4">
    <source>
        <dbReference type="ARBA" id="ARBA00022496"/>
    </source>
</evidence>
<name>A0A163CXR0_9FLAO</name>
<keyword evidence="3 10" id="KW-1134">Transmembrane beta strand</keyword>
<keyword evidence="6" id="KW-0408">Iron</keyword>
<evidence type="ECO:0000313" key="15">
    <source>
        <dbReference type="Proteomes" id="UP000076715"/>
    </source>
</evidence>
<reference evidence="14 15" key="1">
    <citation type="submission" date="2016-01" db="EMBL/GenBank/DDBJ databases">
        <title>The draft genome sequence of Aquimarina sp. RZW4-3-2.</title>
        <authorList>
            <person name="Wang Y."/>
        </authorList>
    </citation>
    <scope>NUCLEOTIDE SEQUENCE [LARGE SCALE GENOMIC DNA]</scope>
    <source>
        <strain evidence="14 15">RZW4-3-2</strain>
    </source>
</reference>
<dbReference type="InterPro" id="IPR012910">
    <property type="entry name" value="Plug_dom"/>
</dbReference>
<feature type="domain" description="Secretin/TonB short N-terminal" evidence="13">
    <location>
        <begin position="70"/>
        <end position="121"/>
    </location>
</feature>
<dbReference type="EMBL" id="LQRT01000001">
    <property type="protein sequence ID" value="KZS42849.1"/>
    <property type="molecule type" value="Genomic_DNA"/>
</dbReference>
<dbReference type="InterPro" id="IPR008969">
    <property type="entry name" value="CarboxyPept-like_regulatory"/>
</dbReference>
<dbReference type="SMART" id="SM00965">
    <property type="entry name" value="STN"/>
    <property type="match status" value="1"/>
</dbReference>
<evidence type="ECO:0000256" key="9">
    <source>
        <dbReference type="ARBA" id="ARBA00023237"/>
    </source>
</evidence>
<protein>
    <recommendedName>
        <fullName evidence="13">Secretin/TonB short N-terminal domain-containing protein</fullName>
    </recommendedName>
</protein>
<comment type="caution">
    <text evidence="14">The sequence shown here is derived from an EMBL/GenBank/DDBJ whole genome shotgun (WGS) entry which is preliminary data.</text>
</comment>
<evidence type="ECO:0000256" key="5">
    <source>
        <dbReference type="ARBA" id="ARBA00022692"/>
    </source>
</evidence>
<dbReference type="Pfam" id="PF00593">
    <property type="entry name" value="TonB_dep_Rec_b-barrel"/>
    <property type="match status" value="1"/>
</dbReference>
<dbReference type="Gene3D" id="2.60.40.1120">
    <property type="entry name" value="Carboxypeptidase-like, regulatory domain"/>
    <property type="match status" value="1"/>
</dbReference>
<dbReference type="AlphaFoldDB" id="A0A163CXR0"/>
<proteinExistence type="inferred from homology"/>
<organism evidence="14 15">
    <name type="scientific">Aquimarina aggregata</name>
    <dbReference type="NCBI Taxonomy" id="1642818"/>
    <lineage>
        <taxon>Bacteria</taxon>
        <taxon>Pseudomonadati</taxon>
        <taxon>Bacteroidota</taxon>
        <taxon>Flavobacteriia</taxon>
        <taxon>Flavobacteriales</taxon>
        <taxon>Flavobacteriaceae</taxon>
        <taxon>Aquimarina</taxon>
    </lineage>
</organism>
<dbReference type="NCBIfam" id="TIGR04056">
    <property type="entry name" value="OMP_RagA_SusC"/>
    <property type="match status" value="1"/>
</dbReference>
<dbReference type="SUPFAM" id="SSF49464">
    <property type="entry name" value="Carboxypeptidase regulatory domain-like"/>
    <property type="match status" value="1"/>
</dbReference>
<dbReference type="PROSITE" id="PS52016">
    <property type="entry name" value="TONB_DEPENDENT_REC_3"/>
    <property type="match status" value="1"/>
</dbReference>
<dbReference type="OrthoDB" id="9768177at2"/>
<dbReference type="InterPro" id="IPR023996">
    <property type="entry name" value="TonB-dep_OMP_SusC/RagA"/>
</dbReference>
<keyword evidence="2 10" id="KW-0813">Transport</keyword>
<dbReference type="Gene3D" id="2.170.130.10">
    <property type="entry name" value="TonB-dependent receptor, plug domain"/>
    <property type="match status" value="1"/>
</dbReference>
<evidence type="ECO:0000256" key="1">
    <source>
        <dbReference type="ARBA" id="ARBA00004571"/>
    </source>
</evidence>
<evidence type="ECO:0000256" key="3">
    <source>
        <dbReference type="ARBA" id="ARBA00022452"/>
    </source>
</evidence>
<evidence type="ECO:0000256" key="7">
    <source>
        <dbReference type="ARBA" id="ARBA00023077"/>
    </source>
</evidence>
<dbReference type="InterPro" id="IPR036942">
    <property type="entry name" value="Beta-barrel_TonB_sf"/>
</dbReference>
<keyword evidence="5 10" id="KW-0812">Transmembrane</keyword>
<dbReference type="NCBIfam" id="TIGR04057">
    <property type="entry name" value="SusC_RagA_signa"/>
    <property type="match status" value="1"/>
</dbReference>
<dbReference type="STRING" id="1642818.AWE51_15895"/>
<dbReference type="InterPro" id="IPR037066">
    <property type="entry name" value="Plug_dom_sf"/>
</dbReference>
<keyword evidence="9 10" id="KW-0998">Cell outer membrane</keyword>